<evidence type="ECO:0000313" key="2">
    <source>
        <dbReference type="Proteomes" id="UP000054270"/>
    </source>
</evidence>
<accession>A0A0D2P6M6</accession>
<evidence type="ECO:0000313" key="1">
    <source>
        <dbReference type="EMBL" id="KJA26584.1"/>
    </source>
</evidence>
<dbReference type="Gene3D" id="3.80.10.10">
    <property type="entry name" value="Ribonuclease Inhibitor"/>
    <property type="match status" value="1"/>
</dbReference>
<keyword evidence="2" id="KW-1185">Reference proteome</keyword>
<dbReference type="SUPFAM" id="SSF52047">
    <property type="entry name" value="RNI-like"/>
    <property type="match status" value="1"/>
</dbReference>
<dbReference type="InterPro" id="IPR032675">
    <property type="entry name" value="LRR_dom_sf"/>
</dbReference>
<proteinExistence type="predicted"/>
<organism evidence="1 2">
    <name type="scientific">Hypholoma sublateritium (strain FD-334 SS-4)</name>
    <dbReference type="NCBI Taxonomy" id="945553"/>
    <lineage>
        <taxon>Eukaryota</taxon>
        <taxon>Fungi</taxon>
        <taxon>Dikarya</taxon>
        <taxon>Basidiomycota</taxon>
        <taxon>Agaricomycotina</taxon>
        <taxon>Agaricomycetes</taxon>
        <taxon>Agaricomycetidae</taxon>
        <taxon>Agaricales</taxon>
        <taxon>Agaricineae</taxon>
        <taxon>Strophariaceae</taxon>
        <taxon>Hypholoma</taxon>
    </lineage>
</organism>
<dbReference type="EMBL" id="KN817527">
    <property type="protein sequence ID" value="KJA26584.1"/>
    <property type="molecule type" value="Genomic_DNA"/>
</dbReference>
<name>A0A0D2P6M6_HYPSF</name>
<reference evidence="2" key="1">
    <citation type="submission" date="2014-04" db="EMBL/GenBank/DDBJ databases">
        <title>Evolutionary Origins and Diversification of the Mycorrhizal Mutualists.</title>
        <authorList>
            <consortium name="DOE Joint Genome Institute"/>
            <consortium name="Mycorrhizal Genomics Consortium"/>
            <person name="Kohler A."/>
            <person name="Kuo A."/>
            <person name="Nagy L.G."/>
            <person name="Floudas D."/>
            <person name="Copeland A."/>
            <person name="Barry K.W."/>
            <person name="Cichocki N."/>
            <person name="Veneault-Fourrey C."/>
            <person name="LaButti K."/>
            <person name="Lindquist E.A."/>
            <person name="Lipzen A."/>
            <person name="Lundell T."/>
            <person name="Morin E."/>
            <person name="Murat C."/>
            <person name="Riley R."/>
            <person name="Ohm R."/>
            <person name="Sun H."/>
            <person name="Tunlid A."/>
            <person name="Henrissat B."/>
            <person name="Grigoriev I.V."/>
            <person name="Hibbett D.S."/>
            <person name="Martin F."/>
        </authorList>
    </citation>
    <scope>NUCLEOTIDE SEQUENCE [LARGE SCALE GENOMIC DNA]</scope>
    <source>
        <strain evidence="2">FD-334 SS-4</strain>
    </source>
</reference>
<dbReference type="Proteomes" id="UP000054270">
    <property type="component" value="Unassembled WGS sequence"/>
</dbReference>
<gene>
    <name evidence="1" type="ORF">HYPSUDRAFT_63837</name>
</gene>
<sequence length="461" mass="51551">MHFVDLPFDILVCILSELNTAATWQIRGLRNLVRSVKNSKEEDLVDIVAKFGPLCSVGIECTTNNASPDSWVWRASVMHTSLRASLHTLHTLIFCVSLEFISVFLPPPTLVFPNIRTLVIKLFTIPVTAAIGGHPSMNPLVLSAFETHIKPFIARHSRSLCSLDLTSPKRELSKILMRHSLRIDNYTVDIALVLRAIPPIDHLAAISFIVLNTIPANELPHIAKFLGAHAGTLRTLNISFSGTYWSPAEIACTTRLLASIRLPQLEELSIDCGRYSCAPDAVLETAILECIRCHPALKSLSLLGVTQSPAGVDQLLDPVAGCFRQGVHLHRLRLNLEELTPSVLRMFANNLPNLHELELRTLRWRRRTGCIGVHRDRVYGEEYEFAVAVSRHRYPNWRLRHLFLTYGSGITKYCAVAVMTALPALHTLNGLGRTQFLEEAQENITGYQAECLPWDLQRSVT</sequence>
<dbReference type="AlphaFoldDB" id="A0A0D2P6M6"/>
<evidence type="ECO:0008006" key="3">
    <source>
        <dbReference type="Google" id="ProtNLM"/>
    </source>
</evidence>
<protein>
    <recommendedName>
        <fullName evidence="3">F-box domain-containing protein</fullName>
    </recommendedName>
</protein>